<dbReference type="Proteomes" id="UP000499080">
    <property type="component" value="Unassembled WGS sequence"/>
</dbReference>
<evidence type="ECO:0000313" key="3">
    <source>
        <dbReference type="Proteomes" id="UP000499080"/>
    </source>
</evidence>
<feature type="region of interest" description="Disordered" evidence="1">
    <location>
        <begin position="51"/>
        <end position="76"/>
    </location>
</feature>
<name>A0A4Y2NZU1_ARAVE</name>
<proteinExistence type="predicted"/>
<accession>A0A4Y2NZU1</accession>
<reference evidence="2 3" key="1">
    <citation type="journal article" date="2019" name="Sci. Rep.">
        <title>Orb-weaving spider Araneus ventricosus genome elucidates the spidroin gene catalogue.</title>
        <authorList>
            <person name="Kono N."/>
            <person name="Nakamura H."/>
            <person name="Ohtoshi R."/>
            <person name="Moran D.A.P."/>
            <person name="Shinohara A."/>
            <person name="Yoshida Y."/>
            <person name="Fujiwara M."/>
            <person name="Mori M."/>
            <person name="Tomita M."/>
            <person name="Arakawa K."/>
        </authorList>
    </citation>
    <scope>NUCLEOTIDE SEQUENCE [LARGE SCALE GENOMIC DNA]</scope>
</reference>
<gene>
    <name evidence="2" type="ORF">AVEN_28082_1</name>
</gene>
<evidence type="ECO:0008006" key="4">
    <source>
        <dbReference type="Google" id="ProtNLM"/>
    </source>
</evidence>
<evidence type="ECO:0000256" key="1">
    <source>
        <dbReference type="SAM" id="MobiDB-lite"/>
    </source>
</evidence>
<sequence length="103" mass="11679">MKRDATHEGRTDWHYSVGWEWYHPSACTFNATHRTLITHDTVEKLITKFKRTGSVADASRSRRPKTATDEDTSTRVPTAIARSPTTLCTNGNQPKFCHTQFVG</sequence>
<dbReference type="AlphaFoldDB" id="A0A4Y2NZU1"/>
<keyword evidence="3" id="KW-1185">Reference proteome</keyword>
<dbReference type="EMBL" id="BGPR01010108">
    <property type="protein sequence ID" value="GBN44289.1"/>
    <property type="molecule type" value="Genomic_DNA"/>
</dbReference>
<protein>
    <recommendedName>
        <fullName evidence="4">DUF4817 domain-containing protein</fullName>
    </recommendedName>
</protein>
<dbReference type="OrthoDB" id="8117402at2759"/>
<organism evidence="2 3">
    <name type="scientific">Araneus ventricosus</name>
    <name type="common">Orbweaver spider</name>
    <name type="synonym">Epeira ventricosa</name>
    <dbReference type="NCBI Taxonomy" id="182803"/>
    <lineage>
        <taxon>Eukaryota</taxon>
        <taxon>Metazoa</taxon>
        <taxon>Ecdysozoa</taxon>
        <taxon>Arthropoda</taxon>
        <taxon>Chelicerata</taxon>
        <taxon>Arachnida</taxon>
        <taxon>Araneae</taxon>
        <taxon>Araneomorphae</taxon>
        <taxon>Entelegynae</taxon>
        <taxon>Araneoidea</taxon>
        <taxon>Araneidae</taxon>
        <taxon>Araneus</taxon>
    </lineage>
</organism>
<comment type="caution">
    <text evidence="2">The sequence shown here is derived from an EMBL/GenBank/DDBJ whole genome shotgun (WGS) entry which is preliminary data.</text>
</comment>
<evidence type="ECO:0000313" key="2">
    <source>
        <dbReference type="EMBL" id="GBN44289.1"/>
    </source>
</evidence>